<dbReference type="Ensembl" id="ENSSMRT00000030986.1">
    <property type="protein sequence ID" value="ENSSMRP00000026507.1"/>
    <property type="gene ID" value="ENSSMRG00000020483.1"/>
</dbReference>
<evidence type="ECO:0000313" key="2">
    <source>
        <dbReference type="Proteomes" id="UP000694421"/>
    </source>
</evidence>
<proteinExistence type="predicted"/>
<dbReference type="GO" id="GO:0005635">
    <property type="term" value="C:nuclear envelope"/>
    <property type="evidence" value="ECO:0007669"/>
    <property type="project" value="TreeGrafter"/>
</dbReference>
<dbReference type="GO" id="GO:0005829">
    <property type="term" value="C:cytosol"/>
    <property type="evidence" value="ECO:0007669"/>
    <property type="project" value="TreeGrafter"/>
</dbReference>
<dbReference type="GO" id="GO:0005509">
    <property type="term" value="F:calcium ion binding"/>
    <property type="evidence" value="ECO:0007669"/>
    <property type="project" value="TreeGrafter"/>
</dbReference>
<dbReference type="GeneTree" id="ENSGT01030000234606"/>
<dbReference type="Gene3D" id="3.40.1090.10">
    <property type="entry name" value="Cytosolic phospholipase A2 catalytic domain"/>
    <property type="match status" value="1"/>
</dbReference>
<dbReference type="PANTHER" id="PTHR10728:SF39">
    <property type="entry name" value="CYTOSOLIC PHOSPHOLIPASE A2 GAMMA"/>
    <property type="match status" value="1"/>
</dbReference>
<reference evidence="1" key="2">
    <citation type="submission" date="2025-09" db="UniProtKB">
        <authorList>
            <consortium name="Ensembl"/>
        </authorList>
    </citation>
    <scope>IDENTIFICATION</scope>
</reference>
<protein>
    <submittedName>
        <fullName evidence="1">Uncharacterized protein</fullName>
    </submittedName>
</protein>
<dbReference type="GO" id="GO:0005654">
    <property type="term" value="C:nucleoplasm"/>
    <property type="evidence" value="ECO:0007669"/>
    <property type="project" value="TreeGrafter"/>
</dbReference>
<dbReference type="Proteomes" id="UP000694421">
    <property type="component" value="Unplaced"/>
</dbReference>
<dbReference type="GO" id="GO:0046475">
    <property type="term" value="P:glycerophospholipid catabolic process"/>
    <property type="evidence" value="ECO:0007669"/>
    <property type="project" value="TreeGrafter"/>
</dbReference>
<dbReference type="SUPFAM" id="SSF52151">
    <property type="entry name" value="FabD/lysophospholipase-like"/>
    <property type="match status" value="1"/>
</dbReference>
<dbReference type="AlphaFoldDB" id="A0A8D0E544"/>
<dbReference type="GO" id="GO:0005544">
    <property type="term" value="F:calcium-dependent phospholipid binding"/>
    <property type="evidence" value="ECO:0007669"/>
    <property type="project" value="TreeGrafter"/>
</dbReference>
<dbReference type="PANTHER" id="PTHR10728">
    <property type="entry name" value="CYTOSOLIC PHOSPHOLIPASE A2"/>
    <property type="match status" value="1"/>
</dbReference>
<keyword evidence="2" id="KW-1185">Reference proteome</keyword>
<evidence type="ECO:0000313" key="1">
    <source>
        <dbReference type="Ensembl" id="ENSSMRP00000026507.1"/>
    </source>
</evidence>
<dbReference type="GO" id="GO:0047498">
    <property type="term" value="F:calcium-dependent phospholipase A2 activity"/>
    <property type="evidence" value="ECO:0007669"/>
    <property type="project" value="TreeGrafter"/>
</dbReference>
<name>A0A8D0E544_SALMN</name>
<accession>A0A8D0E544</accession>
<dbReference type="InterPro" id="IPR016035">
    <property type="entry name" value="Acyl_Trfase/lysoPLipase"/>
</dbReference>
<reference evidence="1" key="1">
    <citation type="submission" date="2025-08" db="UniProtKB">
        <authorList>
            <consortium name="Ensembl"/>
        </authorList>
    </citation>
    <scope>IDENTIFICATION</scope>
</reference>
<sequence>MKWTNLFMSNHDHWDKVGLWGSALGCEKAIMKAIIDFFQKFLNRWKEDNSAVEEYQKYNILSDLYKYLLELRLCVSDSSASSAMTNFDALENTLKNHRSTKSYAAVIEIRQVWPTADVQTRENKCLKLWELFSNDFGDIEVTETPSFEVRGIGDWLRFIYKTTYYILRWRWGSTRNFLYECEGVKIPELKEKEIVSLIDAGLAINTAYPLILHPARNVKLILSFDFSSGDPFETLRKTAEYCKINGIKFPDIGDFTKEEKDKPKDCYIFRGNGLTVMHFPLLNKVNCQDKINKYRDMFKTFKMSYTGEEIDTLLSLAKKNVTNVQKKIVDEIKRTVASSS</sequence>
<organism evidence="1 2">
    <name type="scientific">Salvator merianae</name>
    <name type="common">Argentine black and white tegu</name>
    <name type="synonym">Tupinambis merianae</name>
    <dbReference type="NCBI Taxonomy" id="96440"/>
    <lineage>
        <taxon>Eukaryota</taxon>
        <taxon>Metazoa</taxon>
        <taxon>Chordata</taxon>
        <taxon>Craniata</taxon>
        <taxon>Vertebrata</taxon>
        <taxon>Euteleostomi</taxon>
        <taxon>Lepidosauria</taxon>
        <taxon>Squamata</taxon>
        <taxon>Bifurcata</taxon>
        <taxon>Unidentata</taxon>
        <taxon>Episquamata</taxon>
        <taxon>Laterata</taxon>
        <taxon>Teiioidea</taxon>
        <taxon>Teiidae</taxon>
        <taxon>Salvator</taxon>
    </lineage>
</organism>